<gene>
    <name evidence="2" type="ORF">RFH988_LOCUS19100</name>
</gene>
<organism evidence="2 3">
    <name type="scientific">Rotaria sordida</name>
    <dbReference type="NCBI Taxonomy" id="392033"/>
    <lineage>
        <taxon>Eukaryota</taxon>
        <taxon>Metazoa</taxon>
        <taxon>Spiralia</taxon>
        <taxon>Gnathifera</taxon>
        <taxon>Rotifera</taxon>
        <taxon>Eurotatoria</taxon>
        <taxon>Bdelloidea</taxon>
        <taxon>Philodinida</taxon>
        <taxon>Philodinidae</taxon>
        <taxon>Rotaria</taxon>
    </lineage>
</organism>
<comment type="caution">
    <text evidence="2">The sequence shown here is derived from an EMBL/GenBank/DDBJ whole genome shotgun (WGS) entry which is preliminary data.</text>
</comment>
<keyword evidence="1" id="KW-0472">Membrane</keyword>
<dbReference type="Proteomes" id="UP000663882">
    <property type="component" value="Unassembled WGS sequence"/>
</dbReference>
<evidence type="ECO:0000313" key="2">
    <source>
        <dbReference type="EMBL" id="CAF1096839.1"/>
    </source>
</evidence>
<dbReference type="EMBL" id="CAJNOO010001103">
    <property type="protein sequence ID" value="CAF1096839.1"/>
    <property type="molecule type" value="Genomic_DNA"/>
</dbReference>
<proteinExistence type="predicted"/>
<name>A0A814NV22_9BILA</name>
<evidence type="ECO:0000256" key="1">
    <source>
        <dbReference type="SAM" id="Phobius"/>
    </source>
</evidence>
<dbReference type="OrthoDB" id="10051052at2759"/>
<keyword evidence="1" id="KW-1133">Transmembrane helix</keyword>
<reference evidence="2" key="1">
    <citation type="submission" date="2021-02" db="EMBL/GenBank/DDBJ databases">
        <authorList>
            <person name="Nowell W R."/>
        </authorList>
    </citation>
    <scope>NUCLEOTIDE SEQUENCE</scope>
</reference>
<protein>
    <submittedName>
        <fullName evidence="2">Uncharacterized protein</fullName>
    </submittedName>
</protein>
<feature type="transmembrane region" description="Helical" evidence="1">
    <location>
        <begin position="46"/>
        <end position="69"/>
    </location>
</feature>
<evidence type="ECO:0000313" key="3">
    <source>
        <dbReference type="Proteomes" id="UP000663882"/>
    </source>
</evidence>
<feature type="transmembrane region" description="Helical" evidence="1">
    <location>
        <begin position="7"/>
        <end position="26"/>
    </location>
</feature>
<accession>A0A814NV22</accession>
<keyword evidence="1" id="KW-0812">Transmembrane</keyword>
<dbReference type="AlphaFoldDB" id="A0A814NV22"/>
<sequence>MNHSMKVFITVLLAILVFIYIALFIIKLVFYSNWSKKACPGAPNLITYLIASGILEVIWPVLFAILPCFSGEAFESVTKTYQVWKSENGSPWRKAGIKEETSHGDYQSKVYNQSLILFRF</sequence>